<dbReference type="AlphaFoldDB" id="A0A1D1Y8P1"/>
<reference evidence="2" key="1">
    <citation type="submission" date="2015-07" db="EMBL/GenBank/DDBJ databases">
        <title>Transcriptome Assembly of Anthurium amnicola.</title>
        <authorList>
            <person name="Suzuki J."/>
        </authorList>
    </citation>
    <scope>NUCLEOTIDE SEQUENCE</scope>
</reference>
<accession>A0A1D1Y8P1</accession>
<protein>
    <submittedName>
        <fullName evidence="2">Uncharacterized protein C3orf26</fullName>
    </submittedName>
</protein>
<name>A0A1D1Y8P1_9ARAE</name>
<evidence type="ECO:0000256" key="1">
    <source>
        <dbReference type="SAM" id="MobiDB-lite"/>
    </source>
</evidence>
<feature type="region of interest" description="Disordered" evidence="1">
    <location>
        <begin position="1"/>
        <end position="76"/>
    </location>
</feature>
<dbReference type="EMBL" id="GDJX01016972">
    <property type="protein sequence ID" value="JAT50964.1"/>
    <property type="molecule type" value="Transcribed_RNA"/>
</dbReference>
<feature type="compositionally biased region" description="Basic residues" evidence="1">
    <location>
        <begin position="36"/>
        <end position="48"/>
    </location>
</feature>
<evidence type="ECO:0000313" key="2">
    <source>
        <dbReference type="EMBL" id="JAT50964.1"/>
    </source>
</evidence>
<gene>
    <name evidence="2" type="primary">CC026_1</name>
    <name evidence="2" type="ORF">g.78016</name>
</gene>
<organism evidence="2">
    <name type="scientific">Anthurium amnicola</name>
    <dbReference type="NCBI Taxonomy" id="1678845"/>
    <lineage>
        <taxon>Eukaryota</taxon>
        <taxon>Viridiplantae</taxon>
        <taxon>Streptophyta</taxon>
        <taxon>Embryophyta</taxon>
        <taxon>Tracheophyta</taxon>
        <taxon>Spermatophyta</taxon>
        <taxon>Magnoliopsida</taxon>
        <taxon>Liliopsida</taxon>
        <taxon>Araceae</taxon>
        <taxon>Pothoideae</taxon>
        <taxon>Potheae</taxon>
        <taxon>Anthurium</taxon>
    </lineage>
</organism>
<dbReference type="Pfam" id="PF14617">
    <property type="entry name" value="CMS1"/>
    <property type="match status" value="1"/>
</dbReference>
<dbReference type="PANTHER" id="PTHR24030:SF0">
    <property type="entry name" value="PROTEIN CMSS1"/>
    <property type="match status" value="1"/>
</dbReference>
<dbReference type="PANTHER" id="PTHR24030">
    <property type="entry name" value="PROTEIN CMSS1"/>
    <property type="match status" value="1"/>
</dbReference>
<dbReference type="GO" id="GO:0030686">
    <property type="term" value="C:90S preribosome"/>
    <property type="evidence" value="ECO:0007669"/>
    <property type="project" value="TreeGrafter"/>
</dbReference>
<dbReference type="GO" id="GO:0005634">
    <property type="term" value="C:nucleus"/>
    <property type="evidence" value="ECO:0007669"/>
    <property type="project" value="TreeGrafter"/>
</dbReference>
<dbReference type="InterPro" id="IPR032704">
    <property type="entry name" value="Cms1"/>
</dbReference>
<proteinExistence type="predicted"/>
<sequence length="309" mass="35446">MANSKQGAPRRQRRLRDPSKPLPRPFKRKGPVEEKKRRKAKRKHKKGKGVVGVDRREGKEERREEQWEEEEEGGDVDRADLSASSSFLLSTVPPAQQLRFFLKQFESAMEFKMSSLERDAIKDTCIVKLPEGINQDVDNFCKHMKDTFGISWKQVLCEGKLLEGKVVAGSPAVLIITTSASRSLELLRGLRPLTRECHPLKLFAKHIKVDDQVSLLKNRVNIACGTPSRIKKLMDMEALGTSRLSLIVLDMQADAKCFSLFTLPQVRNDFWDLYQSHFHQRLIQGDLRICLYGPTSVLEFEKTERRDEL</sequence>
<feature type="compositionally biased region" description="Basic and acidic residues" evidence="1">
    <location>
        <begin position="53"/>
        <end position="65"/>
    </location>
</feature>